<accession>A0A1G5SBR9</accession>
<dbReference type="EMBL" id="FMWO01000029">
    <property type="protein sequence ID" value="SCZ84616.1"/>
    <property type="molecule type" value="Genomic_DNA"/>
</dbReference>
<organism evidence="2 3">
    <name type="scientific">Nitrosomonas mobilis</name>
    <dbReference type="NCBI Taxonomy" id="51642"/>
    <lineage>
        <taxon>Bacteria</taxon>
        <taxon>Pseudomonadati</taxon>
        <taxon>Pseudomonadota</taxon>
        <taxon>Betaproteobacteria</taxon>
        <taxon>Nitrosomonadales</taxon>
        <taxon>Nitrosomonadaceae</taxon>
        <taxon>Nitrosomonas</taxon>
    </lineage>
</organism>
<proteinExistence type="predicted"/>
<evidence type="ECO:0000313" key="3">
    <source>
        <dbReference type="Proteomes" id="UP000198729"/>
    </source>
</evidence>
<keyword evidence="3" id="KW-1185">Reference proteome</keyword>
<feature type="transmembrane region" description="Helical" evidence="1">
    <location>
        <begin position="26"/>
        <end position="44"/>
    </location>
</feature>
<sequence>MLLLFVLRLWPFLVAGIPGIAMIPGVVRVVEAILMILRYLLLLGQSFQRRRSWHPLV</sequence>
<gene>
    <name evidence="2" type="ORF">NSMM_230037</name>
</gene>
<reference evidence="2 3" key="1">
    <citation type="submission" date="2016-10" db="EMBL/GenBank/DDBJ databases">
        <authorList>
            <person name="de Groot N.N."/>
        </authorList>
    </citation>
    <scope>NUCLEOTIDE SEQUENCE [LARGE SCALE GENOMIC DNA]</scope>
    <source>
        <strain evidence="2">1</strain>
    </source>
</reference>
<evidence type="ECO:0000256" key="1">
    <source>
        <dbReference type="SAM" id="Phobius"/>
    </source>
</evidence>
<name>A0A1G5SBR9_9PROT</name>
<keyword evidence="1" id="KW-1133">Transmembrane helix</keyword>
<dbReference type="AlphaFoldDB" id="A0A1G5SBR9"/>
<keyword evidence="1" id="KW-0472">Membrane</keyword>
<dbReference type="Proteomes" id="UP000198729">
    <property type="component" value="Unassembled WGS sequence"/>
</dbReference>
<protein>
    <submittedName>
        <fullName evidence="2">Uncharacterized protein</fullName>
    </submittedName>
</protein>
<dbReference type="STRING" id="51642.NSMM_230037"/>
<evidence type="ECO:0000313" key="2">
    <source>
        <dbReference type="EMBL" id="SCZ84616.1"/>
    </source>
</evidence>
<keyword evidence="1" id="KW-0812">Transmembrane</keyword>